<gene>
    <name evidence="2" type="ORF">OLEA9_A100697</name>
</gene>
<evidence type="ECO:0000313" key="2">
    <source>
        <dbReference type="EMBL" id="CAA2998282.1"/>
    </source>
</evidence>
<feature type="compositionally biased region" description="Basic residues" evidence="1">
    <location>
        <begin position="148"/>
        <end position="197"/>
    </location>
</feature>
<proteinExistence type="predicted"/>
<keyword evidence="3" id="KW-1185">Reference proteome</keyword>
<accession>A0A8S0T3C7</accession>
<feature type="compositionally biased region" description="Basic and acidic residues" evidence="1">
    <location>
        <begin position="198"/>
        <end position="207"/>
    </location>
</feature>
<reference evidence="2 3" key="1">
    <citation type="submission" date="2019-12" db="EMBL/GenBank/DDBJ databases">
        <authorList>
            <person name="Alioto T."/>
            <person name="Alioto T."/>
            <person name="Gomez Garrido J."/>
        </authorList>
    </citation>
    <scope>NUCLEOTIDE SEQUENCE [LARGE SCALE GENOMIC DNA]</scope>
</reference>
<feature type="region of interest" description="Disordered" evidence="1">
    <location>
        <begin position="144"/>
        <end position="226"/>
    </location>
</feature>
<sequence>MIELDEKRSLLHSGELESNKRRLFYRVFASSSSRWFDWDATTSKDELSLSLKSSEKVLEKLDVGQQLALTFNNEGTFLAVGGEMETGASVVTGTRYVKGGGLHGWNLMSKLTSRGGKEVAVAMEEGEEVAVAVEGELAVELGEEWKQTKRKPMKQRKKMKKKKKKQMKQRKKMKKKKQMKQRKKVKKKNQTKKMKKKKETEQTKSEEEEKEEEEEEEEEAYFSRIQ</sequence>
<organism evidence="2 3">
    <name type="scientific">Olea europaea subsp. europaea</name>
    <dbReference type="NCBI Taxonomy" id="158383"/>
    <lineage>
        <taxon>Eukaryota</taxon>
        <taxon>Viridiplantae</taxon>
        <taxon>Streptophyta</taxon>
        <taxon>Embryophyta</taxon>
        <taxon>Tracheophyta</taxon>
        <taxon>Spermatophyta</taxon>
        <taxon>Magnoliopsida</taxon>
        <taxon>eudicotyledons</taxon>
        <taxon>Gunneridae</taxon>
        <taxon>Pentapetalae</taxon>
        <taxon>asterids</taxon>
        <taxon>lamiids</taxon>
        <taxon>Lamiales</taxon>
        <taxon>Oleaceae</taxon>
        <taxon>Oleeae</taxon>
        <taxon>Olea</taxon>
    </lineage>
</organism>
<evidence type="ECO:0000256" key="1">
    <source>
        <dbReference type="SAM" id="MobiDB-lite"/>
    </source>
</evidence>
<feature type="compositionally biased region" description="Acidic residues" evidence="1">
    <location>
        <begin position="208"/>
        <end position="220"/>
    </location>
</feature>
<dbReference type="EMBL" id="CACTIH010005586">
    <property type="protein sequence ID" value="CAA2998282.1"/>
    <property type="molecule type" value="Genomic_DNA"/>
</dbReference>
<dbReference type="Proteomes" id="UP000594638">
    <property type="component" value="Unassembled WGS sequence"/>
</dbReference>
<evidence type="ECO:0000313" key="3">
    <source>
        <dbReference type="Proteomes" id="UP000594638"/>
    </source>
</evidence>
<dbReference type="AlphaFoldDB" id="A0A8S0T3C7"/>
<protein>
    <submittedName>
        <fullName evidence="2">Uncharacterized protein</fullName>
    </submittedName>
</protein>
<name>A0A8S0T3C7_OLEEU</name>
<comment type="caution">
    <text evidence="2">The sequence shown here is derived from an EMBL/GenBank/DDBJ whole genome shotgun (WGS) entry which is preliminary data.</text>
</comment>
<dbReference type="Gramene" id="OE9A100697T1">
    <property type="protein sequence ID" value="OE9A100697C1"/>
    <property type="gene ID" value="OE9A100697"/>
</dbReference>